<evidence type="ECO:0000256" key="1">
    <source>
        <dbReference type="ARBA" id="ARBA00022737"/>
    </source>
</evidence>
<sequence>MKLPIKLNRSVRTSSPCSSSASSPTSTSPRKKFGLPKLHLGRSASRRERSEGEHLHREGSAASSATSTPTSTAGQDMIGSLSPMLSKGYAVEDVKGVRMKGVPARTAYLQELEEVFAQFDANGDGKISAEELRSVLSSLGEDVTREEAALMVADIDSDGDGFIDLAEFVEMNRALQAASTDEEEMAAAFAIFDLRKDGKIRAEDLQQVLVRMGRAGSQLCSIEECRRMISGVDRKGLGHVDYDDFKRMMTPLVLP</sequence>
<dbReference type="InterPro" id="IPR011992">
    <property type="entry name" value="EF-hand-dom_pair"/>
</dbReference>
<dbReference type="PANTHER" id="PTHR23048:SF0">
    <property type="entry name" value="CALMODULIN LIKE 3"/>
    <property type="match status" value="1"/>
</dbReference>
<dbReference type="GO" id="GO:0016460">
    <property type="term" value="C:myosin II complex"/>
    <property type="evidence" value="ECO:0007669"/>
    <property type="project" value="TreeGrafter"/>
</dbReference>
<feature type="region of interest" description="Disordered" evidence="3">
    <location>
        <begin position="1"/>
        <end position="79"/>
    </location>
</feature>
<reference evidence="5 6" key="1">
    <citation type="submission" date="2021-08" db="EMBL/GenBank/DDBJ databases">
        <title>WGS assembly of Ceratopteris richardii.</title>
        <authorList>
            <person name="Marchant D.B."/>
            <person name="Chen G."/>
            <person name="Jenkins J."/>
            <person name="Shu S."/>
            <person name="Leebens-Mack J."/>
            <person name="Grimwood J."/>
            <person name="Schmutz J."/>
            <person name="Soltis P."/>
            <person name="Soltis D."/>
            <person name="Chen Z.-H."/>
        </authorList>
    </citation>
    <scope>NUCLEOTIDE SEQUENCE [LARGE SCALE GENOMIC DNA]</scope>
    <source>
        <strain evidence="5">Whitten #5841</strain>
        <tissue evidence="5">Leaf</tissue>
    </source>
</reference>
<dbReference type="FunFam" id="1.10.238.10:FF:000178">
    <property type="entry name" value="Calmodulin-2 A"/>
    <property type="match status" value="1"/>
</dbReference>
<feature type="domain" description="EF-hand" evidence="4">
    <location>
        <begin position="143"/>
        <end position="178"/>
    </location>
</feature>
<dbReference type="CDD" id="cd00051">
    <property type="entry name" value="EFh"/>
    <property type="match status" value="1"/>
</dbReference>
<dbReference type="OMA" id="MMARQMK"/>
<evidence type="ECO:0000313" key="6">
    <source>
        <dbReference type="Proteomes" id="UP000825935"/>
    </source>
</evidence>
<dbReference type="InterPro" id="IPR002048">
    <property type="entry name" value="EF_hand_dom"/>
</dbReference>
<evidence type="ECO:0000256" key="2">
    <source>
        <dbReference type="ARBA" id="ARBA00022837"/>
    </source>
</evidence>
<dbReference type="PANTHER" id="PTHR23048">
    <property type="entry name" value="MYOSIN LIGHT CHAIN 1, 3"/>
    <property type="match status" value="1"/>
</dbReference>
<dbReference type="OrthoDB" id="26525at2759"/>
<dbReference type="SMART" id="SM00054">
    <property type="entry name" value="EFh"/>
    <property type="match status" value="4"/>
</dbReference>
<comment type="caution">
    <text evidence="5">The sequence shown here is derived from an EMBL/GenBank/DDBJ whole genome shotgun (WGS) entry which is preliminary data.</text>
</comment>
<evidence type="ECO:0000256" key="3">
    <source>
        <dbReference type="SAM" id="MobiDB-lite"/>
    </source>
</evidence>
<feature type="domain" description="EF-hand" evidence="4">
    <location>
        <begin position="107"/>
        <end position="142"/>
    </location>
</feature>
<gene>
    <name evidence="5" type="ORF">KP509_23G006700</name>
</gene>
<dbReference type="PROSITE" id="PS00018">
    <property type="entry name" value="EF_HAND_1"/>
    <property type="match status" value="2"/>
</dbReference>
<feature type="compositionally biased region" description="Low complexity" evidence="3">
    <location>
        <begin position="60"/>
        <end position="73"/>
    </location>
</feature>
<evidence type="ECO:0000313" key="5">
    <source>
        <dbReference type="EMBL" id="KAH7300982.1"/>
    </source>
</evidence>
<evidence type="ECO:0000259" key="4">
    <source>
        <dbReference type="PROSITE" id="PS50222"/>
    </source>
</evidence>
<dbReference type="Proteomes" id="UP000825935">
    <property type="component" value="Chromosome 23"/>
</dbReference>
<dbReference type="InterPro" id="IPR050230">
    <property type="entry name" value="CALM/Myosin/TropC-like"/>
</dbReference>
<dbReference type="SUPFAM" id="SSF47473">
    <property type="entry name" value="EF-hand"/>
    <property type="match status" value="1"/>
</dbReference>
<dbReference type="GO" id="GO:0005509">
    <property type="term" value="F:calcium ion binding"/>
    <property type="evidence" value="ECO:0007669"/>
    <property type="project" value="InterPro"/>
</dbReference>
<dbReference type="PROSITE" id="PS50222">
    <property type="entry name" value="EF_HAND_2"/>
    <property type="match status" value="4"/>
</dbReference>
<keyword evidence="6" id="KW-1185">Reference proteome</keyword>
<dbReference type="EMBL" id="CM035428">
    <property type="protein sequence ID" value="KAH7300982.1"/>
    <property type="molecule type" value="Genomic_DNA"/>
</dbReference>
<organism evidence="5 6">
    <name type="scientific">Ceratopteris richardii</name>
    <name type="common">Triangle waterfern</name>
    <dbReference type="NCBI Taxonomy" id="49495"/>
    <lineage>
        <taxon>Eukaryota</taxon>
        <taxon>Viridiplantae</taxon>
        <taxon>Streptophyta</taxon>
        <taxon>Embryophyta</taxon>
        <taxon>Tracheophyta</taxon>
        <taxon>Polypodiopsida</taxon>
        <taxon>Polypodiidae</taxon>
        <taxon>Polypodiales</taxon>
        <taxon>Pteridineae</taxon>
        <taxon>Pteridaceae</taxon>
        <taxon>Parkerioideae</taxon>
        <taxon>Ceratopteris</taxon>
    </lineage>
</organism>
<dbReference type="Gene3D" id="1.10.238.10">
    <property type="entry name" value="EF-hand"/>
    <property type="match status" value="2"/>
</dbReference>
<dbReference type="AlphaFoldDB" id="A0A8T2RX96"/>
<protein>
    <recommendedName>
        <fullName evidence="4">EF-hand domain-containing protein</fullName>
    </recommendedName>
</protein>
<feature type="domain" description="EF-hand" evidence="4">
    <location>
        <begin position="220"/>
        <end position="255"/>
    </location>
</feature>
<dbReference type="Pfam" id="PF13499">
    <property type="entry name" value="EF-hand_7"/>
    <property type="match status" value="2"/>
</dbReference>
<feature type="domain" description="EF-hand" evidence="4">
    <location>
        <begin position="180"/>
        <end position="215"/>
    </location>
</feature>
<accession>A0A8T2RX96</accession>
<feature type="compositionally biased region" description="Low complexity" evidence="3">
    <location>
        <begin position="10"/>
        <end position="28"/>
    </location>
</feature>
<feature type="compositionally biased region" description="Basic and acidic residues" evidence="3">
    <location>
        <begin position="45"/>
        <end position="59"/>
    </location>
</feature>
<dbReference type="InterPro" id="IPR018247">
    <property type="entry name" value="EF_Hand_1_Ca_BS"/>
</dbReference>
<keyword evidence="1" id="KW-0677">Repeat</keyword>
<keyword evidence="2" id="KW-0106">Calcium</keyword>
<proteinExistence type="predicted"/>
<name>A0A8T2RX96_CERRI</name>